<accession>A0A1I5NEQ8</accession>
<organism evidence="1 2">
    <name type="scientific">Amycolatopsis rubida</name>
    <dbReference type="NCBI Taxonomy" id="112413"/>
    <lineage>
        <taxon>Bacteria</taxon>
        <taxon>Bacillati</taxon>
        <taxon>Actinomycetota</taxon>
        <taxon>Actinomycetes</taxon>
        <taxon>Pseudonocardiales</taxon>
        <taxon>Pseudonocardiaceae</taxon>
        <taxon>Amycolatopsis</taxon>
    </lineage>
</organism>
<name>A0A1I5NEQ8_9PSEU</name>
<sequence length="32" mass="3618">MWMALAGSRFMDSTTVIEEARLGKRRFVPFGG</sequence>
<protein>
    <submittedName>
        <fullName evidence="1">Uncharacterized protein</fullName>
    </submittedName>
</protein>
<evidence type="ECO:0000313" key="1">
    <source>
        <dbReference type="EMBL" id="SFP20172.1"/>
    </source>
</evidence>
<gene>
    <name evidence="1" type="ORF">SAMN05421854_104362</name>
</gene>
<dbReference type="EMBL" id="FOWC01000004">
    <property type="protein sequence ID" value="SFP20172.1"/>
    <property type="molecule type" value="Genomic_DNA"/>
</dbReference>
<evidence type="ECO:0000313" key="2">
    <source>
        <dbReference type="Proteomes" id="UP000199137"/>
    </source>
</evidence>
<proteinExistence type="predicted"/>
<reference evidence="1 2" key="1">
    <citation type="submission" date="2016-10" db="EMBL/GenBank/DDBJ databases">
        <authorList>
            <person name="de Groot N.N."/>
        </authorList>
    </citation>
    <scope>NUCLEOTIDE SEQUENCE [LARGE SCALE GENOMIC DNA]</scope>
    <source>
        <strain evidence="1 2">DSM 44637</strain>
    </source>
</reference>
<dbReference type="AlphaFoldDB" id="A0A1I5NEQ8"/>
<dbReference type="Proteomes" id="UP000199137">
    <property type="component" value="Unassembled WGS sequence"/>
</dbReference>